<keyword evidence="11" id="KW-1185">Reference proteome</keyword>
<dbReference type="InterPro" id="IPR036396">
    <property type="entry name" value="Cyt_P450_sf"/>
</dbReference>
<evidence type="ECO:0000256" key="1">
    <source>
        <dbReference type="ARBA" id="ARBA00001971"/>
    </source>
</evidence>
<evidence type="ECO:0000256" key="5">
    <source>
        <dbReference type="ARBA" id="ARBA00023002"/>
    </source>
</evidence>
<keyword evidence="4 8" id="KW-0479">Metal-binding</keyword>
<dbReference type="CDD" id="cd11072">
    <property type="entry name" value="CYP71-like"/>
    <property type="match status" value="1"/>
</dbReference>
<accession>A0AAV8S757</accession>
<proteinExistence type="inferred from homology"/>
<dbReference type="PROSITE" id="PS00086">
    <property type="entry name" value="CYTOCHROME_P450"/>
    <property type="match status" value="1"/>
</dbReference>
<name>A0AAV8S757_9ROSI</name>
<dbReference type="InterPro" id="IPR002401">
    <property type="entry name" value="Cyt_P450_E_grp-I"/>
</dbReference>
<sequence>MLYLFLLVVLFLLPAFYLLYLFNREELNLPPSPPELPIIGNLYQVGKLPHRSFQALSWAFNASLFWEGSDKIMKTHDLAFRPQAKALEVITYQYRDLAFCPYGEYWKQVRKICVVELLSQKRVQSFQFVREQEVAKLVEKIKRSCLDGAVINLSRMLLSVSNNMISRTALGRVYEEESGKKNFGDLAKGWIDLLGSLCFKDTVPSLGWMDVLSGFNARLDSTFRALDEFLDQVIEQHRESENYDEQDFVNILLRLQKDGSLGLDLTPDNIKAILMSMFVGGTDTTAATLEWAMAELVRNPSIMRKAQEEIRRVAGEKSEVCESDVNEMSFLKCIMKESIRLHSVAIIMRETRSTAKLGGYDIPRKTRVLISTWGIHRDPNVWDKPEEFIPERFADSSIDFLDGQLMPFGGGRRVCPGMRLAIAEMECVLANLLYWFDWELPNGEVPQDLDMSEVNSVVIRKKAPLLLMPRLHSP</sequence>
<comment type="similarity">
    <text evidence="2 9">Belongs to the cytochrome P450 family.</text>
</comment>
<dbReference type="PANTHER" id="PTHR47955">
    <property type="entry name" value="CYTOCHROME P450 FAMILY 71 PROTEIN"/>
    <property type="match status" value="1"/>
</dbReference>
<keyword evidence="5 9" id="KW-0560">Oxidoreductase</keyword>
<dbReference type="FunFam" id="1.10.630.10:FF:000043">
    <property type="entry name" value="Cytochrome P450 99A2"/>
    <property type="match status" value="1"/>
</dbReference>
<organism evidence="10 11">
    <name type="scientific">Erythroxylum novogranatense</name>
    <dbReference type="NCBI Taxonomy" id="1862640"/>
    <lineage>
        <taxon>Eukaryota</taxon>
        <taxon>Viridiplantae</taxon>
        <taxon>Streptophyta</taxon>
        <taxon>Embryophyta</taxon>
        <taxon>Tracheophyta</taxon>
        <taxon>Spermatophyta</taxon>
        <taxon>Magnoliopsida</taxon>
        <taxon>eudicotyledons</taxon>
        <taxon>Gunneridae</taxon>
        <taxon>Pentapetalae</taxon>
        <taxon>rosids</taxon>
        <taxon>fabids</taxon>
        <taxon>Malpighiales</taxon>
        <taxon>Erythroxylaceae</taxon>
        <taxon>Erythroxylum</taxon>
    </lineage>
</organism>
<dbReference type="InterPro" id="IPR001128">
    <property type="entry name" value="Cyt_P450"/>
</dbReference>
<comment type="caution">
    <text evidence="10">The sequence shown here is derived from an EMBL/GenBank/DDBJ whole genome shotgun (WGS) entry which is preliminary data.</text>
</comment>
<protein>
    <recommendedName>
        <fullName evidence="12">Cytochrome P450</fullName>
    </recommendedName>
</protein>
<evidence type="ECO:0000313" key="11">
    <source>
        <dbReference type="Proteomes" id="UP001159364"/>
    </source>
</evidence>
<dbReference type="EMBL" id="JAIWQS010000038">
    <property type="protein sequence ID" value="KAJ8748031.1"/>
    <property type="molecule type" value="Genomic_DNA"/>
</dbReference>
<dbReference type="InterPro" id="IPR017972">
    <property type="entry name" value="Cyt_P450_CS"/>
</dbReference>
<evidence type="ECO:0000313" key="10">
    <source>
        <dbReference type="EMBL" id="KAJ8748031.1"/>
    </source>
</evidence>
<dbReference type="GO" id="GO:0004497">
    <property type="term" value="F:monooxygenase activity"/>
    <property type="evidence" value="ECO:0007669"/>
    <property type="project" value="UniProtKB-KW"/>
</dbReference>
<evidence type="ECO:0000256" key="8">
    <source>
        <dbReference type="PIRSR" id="PIRSR602401-1"/>
    </source>
</evidence>
<dbReference type="Proteomes" id="UP001159364">
    <property type="component" value="Unassembled WGS sequence"/>
</dbReference>
<dbReference type="Pfam" id="PF00067">
    <property type="entry name" value="p450"/>
    <property type="match status" value="1"/>
</dbReference>
<evidence type="ECO:0008006" key="12">
    <source>
        <dbReference type="Google" id="ProtNLM"/>
    </source>
</evidence>
<feature type="binding site" description="axial binding residue" evidence="8">
    <location>
        <position position="415"/>
    </location>
    <ligand>
        <name>heme</name>
        <dbReference type="ChEBI" id="CHEBI:30413"/>
    </ligand>
    <ligandPart>
        <name>Fe</name>
        <dbReference type="ChEBI" id="CHEBI:18248"/>
    </ligandPart>
</feature>
<evidence type="ECO:0000256" key="3">
    <source>
        <dbReference type="ARBA" id="ARBA00022617"/>
    </source>
</evidence>
<dbReference type="SUPFAM" id="SSF48264">
    <property type="entry name" value="Cytochrome P450"/>
    <property type="match status" value="1"/>
</dbReference>
<gene>
    <name evidence="10" type="ORF">K2173_011852</name>
</gene>
<evidence type="ECO:0000256" key="2">
    <source>
        <dbReference type="ARBA" id="ARBA00010617"/>
    </source>
</evidence>
<dbReference type="GO" id="GO:0020037">
    <property type="term" value="F:heme binding"/>
    <property type="evidence" value="ECO:0007669"/>
    <property type="project" value="InterPro"/>
</dbReference>
<comment type="cofactor">
    <cofactor evidence="1 8">
        <name>heme</name>
        <dbReference type="ChEBI" id="CHEBI:30413"/>
    </cofactor>
</comment>
<dbReference type="GO" id="GO:0016705">
    <property type="term" value="F:oxidoreductase activity, acting on paired donors, with incorporation or reduction of molecular oxygen"/>
    <property type="evidence" value="ECO:0007669"/>
    <property type="project" value="InterPro"/>
</dbReference>
<keyword evidence="7 9" id="KW-0503">Monooxygenase</keyword>
<dbReference type="PRINTS" id="PR00463">
    <property type="entry name" value="EP450I"/>
</dbReference>
<dbReference type="AlphaFoldDB" id="A0AAV8S757"/>
<keyword evidence="3 8" id="KW-0349">Heme</keyword>
<evidence type="ECO:0000256" key="9">
    <source>
        <dbReference type="RuleBase" id="RU000461"/>
    </source>
</evidence>
<evidence type="ECO:0000256" key="7">
    <source>
        <dbReference type="ARBA" id="ARBA00023033"/>
    </source>
</evidence>
<evidence type="ECO:0000256" key="6">
    <source>
        <dbReference type="ARBA" id="ARBA00023004"/>
    </source>
</evidence>
<dbReference type="PANTHER" id="PTHR47955:SF18">
    <property type="entry name" value="CYTOCHROME P450 71A1-LIKE"/>
    <property type="match status" value="1"/>
</dbReference>
<dbReference type="Gene3D" id="1.10.630.10">
    <property type="entry name" value="Cytochrome P450"/>
    <property type="match status" value="1"/>
</dbReference>
<keyword evidence="6 8" id="KW-0408">Iron</keyword>
<dbReference type="PRINTS" id="PR00385">
    <property type="entry name" value="P450"/>
</dbReference>
<evidence type="ECO:0000256" key="4">
    <source>
        <dbReference type="ARBA" id="ARBA00022723"/>
    </source>
</evidence>
<reference evidence="10 11" key="1">
    <citation type="submission" date="2021-09" db="EMBL/GenBank/DDBJ databases">
        <title>Genomic insights and catalytic innovation underlie evolution of tropane alkaloids biosynthesis.</title>
        <authorList>
            <person name="Wang Y.-J."/>
            <person name="Tian T."/>
            <person name="Huang J.-P."/>
            <person name="Huang S.-X."/>
        </authorList>
    </citation>
    <scope>NUCLEOTIDE SEQUENCE [LARGE SCALE GENOMIC DNA]</scope>
    <source>
        <strain evidence="10">KIB-2018</strain>
        <tissue evidence="10">Leaf</tissue>
    </source>
</reference>
<dbReference type="GO" id="GO:0005506">
    <property type="term" value="F:iron ion binding"/>
    <property type="evidence" value="ECO:0007669"/>
    <property type="project" value="InterPro"/>
</dbReference>